<dbReference type="InterPro" id="IPR011009">
    <property type="entry name" value="Kinase-like_dom_sf"/>
</dbReference>
<evidence type="ECO:0000313" key="2">
    <source>
        <dbReference type="EMBL" id="CAK9271468.1"/>
    </source>
</evidence>
<proteinExistence type="predicted"/>
<reference evidence="2" key="1">
    <citation type="submission" date="2024-02" db="EMBL/GenBank/DDBJ databases">
        <authorList>
            <consortium name="ELIXIR-Norway"/>
            <consortium name="Elixir Norway"/>
        </authorList>
    </citation>
    <scope>NUCLEOTIDE SEQUENCE</scope>
</reference>
<dbReference type="PANTHER" id="PTHR27006">
    <property type="entry name" value="PROMASTIGOTE SURFACE ANTIGEN PROTEIN PSA"/>
    <property type="match status" value="1"/>
</dbReference>
<dbReference type="Proteomes" id="UP001497444">
    <property type="component" value="Chromosome 4"/>
</dbReference>
<protein>
    <recommendedName>
        <fullName evidence="1">Protein kinase domain-containing protein</fullName>
    </recommendedName>
</protein>
<feature type="domain" description="Protein kinase" evidence="1">
    <location>
        <begin position="1"/>
        <end position="134"/>
    </location>
</feature>
<gene>
    <name evidence="2" type="ORF">CSSPJE1EN1_LOCUS16946</name>
</gene>
<sequence>MAPESEGDGELTEKIDVFSFGVVVLELISNWGLSNHQQLFTEEQSQRLQGILEKILEKREMDRLLLKKEMTMQNGSNIIRQLIEQIQQIRLQFNFPEHSQLDMVFKAACICVQLEPTNRPKMTDVVAMLTQPQFLSLANFQFPLN</sequence>
<dbReference type="Gene3D" id="1.10.510.10">
    <property type="entry name" value="Transferase(Phosphotransferase) domain 1"/>
    <property type="match status" value="1"/>
</dbReference>
<dbReference type="Pfam" id="PF07714">
    <property type="entry name" value="PK_Tyr_Ser-Thr"/>
    <property type="match status" value="1"/>
</dbReference>
<dbReference type="PROSITE" id="PS50011">
    <property type="entry name" value="PROTEIN_KINASE_DOM"/>
    <property type="match status" value="1"/>
</dbReference>
<evidence type="ECO:0000313" key="3">
    <source>
        <dbReference type="Proteomes" id="UP001497444"/>
    </source>
</evidence>
<accession>A0ABP0X0Q5</accession>
<evidence type="ECO:0000259" key="1">
    <source>
        <dbReference type="PROSITE" id="PS50011"/>
    </source>
</evidence>
<dbReference type="InterPro" id="IPR000719">
    <property type="entry name" value="Prot_kinase_dom"/>
</dbReference>
<dbReference type="InterPro" id="IPR001245">
    <property type="entry name" value="Ser-Thr/Tyr_kinase_cat_dom"/>
</dbReference>
<keyword evidence="3" id="KW-1185">Reference proteome</keyword>
<dbReference type="SUPFAM" id="SSF56112">
    <property type="entry name" value="Protein kinase-like (PK-like)"/>
    <property type="match status" value="1"/>
</dbReference>
<dbReference type="PANTHER" id="PTHR27006:SF606">
    <property type="entry name" value="INTERLEUKIN-1 RECEPTOR-ASSOCIATED KINASE 4"/>
    <property type="match status" value="1"/>
</dbReference>
<name>A0ABP0X0Q5_9BRYO</name>
<dbReference type="EMBL" id="OZ020099">
    <property type="protein sequence ID" value="CAK9271468.1"/>
    <property type="molecule type" value="Genomic_DNA"/>
</dbReference>
<organism evidence="2 3">
    <name type="scientific">Sphagnum jensenii</name>
    <dbReference type="NCBI Taxonomy" id="128206"/>
    <lineage>
        <taxon>Eukaryota</taxon>
        <taxon>Viridiplantae</taxon>
        <taxon>Streptophyta</taxon>
        <taxon>Embryophyta</taxon>
        <taxon>Bryophyta</taxon>
        <taxon>Sphagnophytina</taxon>
        <taxon>Sphagnopsida</taxon>
        <taxon>Sphagnales</taxon>
        <taxon>Sphagnaceae</taxon>
        <taxon>Sphagnum</taxon>
    </lineage>
</organism>